<feature type="compositionally biased region" description="Polar residues" evidence="1">
    <location>
        <begin position="448"/>
        <end position="464"/>
    </location>
</feature>
<dbReference type="Proteomes" id="UP000186601">
    <property type="component" value="Unassembled WGS sequence"/>
</dbReference>
<dbReference type="PANTHER" id="PTHR44376">
    <property type="entry name" value="TRANSCRIPTIONAL REGULATOR OF FILAMENTOUS GROWTH FLO8"/>
    <property type="match status" value="1"/>
</dbReference>
<feature type="compositionally biased region" description="Low complexity" evidence="1">
    <location>
        <begin position="225"/>
        <end position="241"/>
    </location>
</feature>
<feature type="region of interest" description="Disordered" evidence="1">
    <location>
        <begin position="135"/>
        <end position="311"/>
    </location>
</feature>
<feature type="compositionally biased region" description="Polar residues" evidence="1">
    <location>
        <begin position="408"/>
        <end position="422"/>
    </location>
</feature>
<feature type="compositionally biased region" description="Polar residues" evidence="1">
    <location>
        <begin position="206"/>
        <end position="218"/>
    </location>
</feature>
<protein>
    <submittedName>
        <fullName evidence="2">Uncharacterized protein</fullName>
    </submittedName>
</protein>
<proteinExistence type="predicted"/>
<evidence type="ECO:0000313" key="3">
    <source>
        <dbReference type="Proteomes" id="UP000186601"/>
    </source>
</evidence>
<dbReference type="InterPro" id="IPR044716">
    <property type="entry name" value="LEUNIG-like"/>
</dbReference>
<reference evidence="2 3" key="1">
    <citation type="submission" date="2018-02" db="EMBL/GenBank/DDBJ databases">
        <title>Genome sequence of the basidiomycete white-rot fungus Phlebia centrifuga.</title>
        <authorList>
            <person name="Granchi Z."/>
            <person name="Peng M."/>
            <person name="de Vries R.P."/>
            <person name="Hilden K."/>
            <person name="Makela M.R."/>
            <person name="Grigoriev I."/>
            <person name="Riley R."/>
        </authorList>
    </citation>
    <scope>NUCLEOTIDE SEQUENCE [LARGE SCALE GENOMIC DNA]</scope>
    <source>
        <strain evidence="2 3">FBCC195</strain>
    </source>
</reference>
<sequence length="521" mass="54783">MSTGPPSTSSAPPNLNGAPSPQPPWDGDRMFNIYIIDYCHKRGYKQTAKTLLEEAGLPDDSHPPINARQGLLFEWWSVFWVLFSAKNSGSGNGNDDAVLYAQHQAQQAAHRQAQAIRASSPSAMNRPVNGINSGGPLTNGAAVPLPQLGQSSLMNGPPTPMAYPGPLPVNGLRPGPTSNGPVIGTPAQQGMQRPPMAPQRAPNGPQFHSPTMAHSPQNPGAGGLSQPTQPSGPLGSSQPLPRTSMLPPNGHQGLPNSGQTGGPQQASQSSYQALAPTSHPNSPAQNPMTAASPSLTARRLPGPSPNDMRQMTESNANDLFRIDSNKLGELKAEVGLRDKDLPSLTYEDKQRILHLARARGLISATPKPGMGQPNATPGPSNLNSSLQQRSQPGGLPQPPQGQQRSVKRSSTSPGDDNESSPPANKRLRPSPPGEHSQPPMAPMVSYTHHPQQGTPGGLNHQSNGIRMMPNMPMGVFPGPPMSSMNNNNHMNMSVGPNMGIPHGMNPSSMNAGMAQVSAGLF</sequence>
<organism evidence="2 3">
    <name type="scientific">Hermanssonia centrifuga</name>
    <dbReference type="NCBI Taxonomy" id="98765"/>
    <lineage>
        <taxon>Eukaryota</taxon>
        <taxon>Fungi</taxon>
        <taxon>Dikarya</taxon>
        <taxon>Basidiomycota</taxon>
        <taxon>Agaricomycotina</taxon>
        <taxon>Agaricomycetes</taxon>
        <taxon>Polyporales</taxon>
        <taxon>Meruliaceae</taxon>
        <taxon>Hermanssonia</taxon>
    </lineage>
</organism>
<dbReference type="EMBL" id="MLYV02001234">
    <property type="protein sequence ID" value="PSR71902.1"/>
    <property type="molecule type" value="Genomic_DNA"/>
</dbReference>
<keyword evidence="3" id="KW-1185">Reference proteome</keyword>
<dbReference type="PANTHER" id="PTHR44376:SF5">
    <property type="entry name" value="TRANSCRIPTIONAL COREPRESSOR LEUNIG ISOFORM X1"/>
    <property type="match status" value="1"/>
</dbReference>
<name>A0A2R6NIS8_9APHY</name>
<feature type="compositionally biased region" description="Polar residues" evidence="1">
    <location>
        <begin position="278"/>
        <end position="295"/>
    </location>
</feature>
<dbReference type="AlphaFoldDB" id="A0A2R6NIS8"/>
<feature type="compositionally biased region" description="Low complexity" evidence="1">
    <location>
        <begin position="1"/>
        <end position="13"/>
    </location>
</feature>
<comment type="caution">
    <text evidence="2">The sequence shown here is derived from an EMBL/GenBank/DDBJ whole genome shotgun (WGS) entry which is preliminary data.</text>
</comment>
<dbReference type="PROSITE" id="PS50896">
    <property type="entry name" value="LISH"/>
    <property type="match status" value="1"/>
</dbReference>
<dbReference type="STRING" id="98765.A0A2R6NIS8"/>
<dbReference type="GO" id="GO:0003714">
    <property type="term" value="F:transcription corepressor activity"/>
    <property type="evidence" value="ECO:0007669"/>
    <property type="project" value="InterPro"/>
</dbReference>
<dbReference type="SMART" id="SM00667">
    <property type="entry name" value="LisH"/>
    <property type="match status" value="1"/>
</dbReference>
<accession>A0A2R6NIS8</accession>
<feature type="compositionally biased region" description="Low complexity" evidence="1">
    <location>
        <begin position="264"/>
        <end position="275"/>
    </location>
</feature>
<dbReference type="OrthoDB" id="5600002at2759"/>
<feature type="region of interest" description="Disordered" evidence="1">
    <location>
        <begin position="363"/>
        <end position="464"/>
    </location>
</feature>
<feature type="compositionally biased region" description="Pro residues" evidence="1">
    <location>
        <begin position="157"/>
        <end position="167"/>
    </location>
</feature>
<evidence type="ECO:0000313" key="2">
    <source>
        <dbReference type="EMBL" id="PSR71902.1"/>
    </source>
</evidence>
<feature type="compositionally biased region" description="Polar residues" evidence="1">
    <location>
        <begin position="176"/>
        <end position="191"/>
    </location>
</feature>
<feature type="region of interest" description="Disordered" evidence="1">
    <location>
        <begin position="1"/>
        <end position="23"/>
    </location>
</feature>
<feature type="compositionally biased region" description="Low complexity" evidence="1">
    <location>
        <begin position="380"/>
        <end position="404"/>
    </location>
</feature>
<evidence type="ECO:0000256" key="1">
    <source>
        <dbReference type="SAM" id="MobiDB-lite"/>
    </source>
</evidence>
<dbReference type="Pfam" id="PF08513">
    <property type="entry name" value="LisH"/>
    <property type="match status" value="1"/>
</dbReference>
<dbReference type="InterPro" id="IPR006594">
    <property type="entry name" value="LisH"/>
</dbReference>
<gene>
    <name evidence="2" type="ORF">PHLCEN_2v12246</name>
</gene>